<evidence type="ECO:0008006" key="4">
    <source>
        <dbReference type="Google" id="ProtNLM"/>
    </source>
</evidence>
<dbReference type="EMBL" id="CP038810">
    <property type="protein sequence ID" value="QBZ98309.1"/>
    <property type="molecule type" value="Genomic_DNA"/>
</dbReference>
<sequence length="907" mass="102533">MKKAKKIKFNFKLIKLLCLLFLVCIPQEFFGQEFEWVYSTKGTDLNPSLPRGIVKQIITNSNNDIYIAGWLDGNIDFGDGQAGFVRNTMTSTTSFVAKLNENKQVIWVKELRMAAYAINTIILDENENVIISGRATPHATTLYFNSNPPNPLLPNILAPTHENLTPIDVYGFIYKLDSNGNYINAKLFKDTLISNIVKDHNNMIIAVGCTVEYDTVIPSDYKQKWGFITKLDTNLNSIWEKTVNNQSSNSNNGFGYVACDSQNNIYCTGSYTNRFVYGSTTLQDDETSQFVSKLSPNGDESWIVEFHDFSVSQIRIDNSDGIYFFANYAAPFSVEFNNRLVENLPIVLDNELVLFKINVNGNHIWNIPMYGRGEQEIGDFTFNSLGELIIPVKSGNNTEFNFANHTTIATNTANTVILKVASDGDLVDYKRIYENTAQNSVYTYAIHTDSDDNILIGGTFNKTTDFDPHVSNQHILIPELFENFDTGLFFNDFRGFVLKLKNCESIPFFGDTYEFCSGAYPNPTIADIKDSGPNISFYSSMTSSTALANNFQLTNGQTYYYENNVDSCANIGRFPLQIIILPQSSPPIVSAEQPCFFPELQLSNLNIQGQNLLFYLSALDEESVSDSLYVNPNTTYYVTQNDNNCESNRVSFSVHQMMLLTDNYTAAVCDADKNDTEIVNLSQYVHYFTGSSGSNFSASYFNSHADALNDQNSISNFANFQATNQTVFIRVFSDNDSCFEIVALNLTMVYPPVITEIKVNDLAENNTVTILPYDGNYSYSLDGIHYQSSNYFENLDSGIYHAYIKDNTADCTTVSAQFYVLAYPKYFTPNGDGTNDFWRIKMSQFQFSINVEIYDRYGQLITFFDKNSVGWDGKHGGKELPANDYWFKIIRTTDKETIYRGHFSLIR</sequence>
<dbReference type="InterPro" id="IPR026341">
    <property type="entry name" value="T9SS_type_B"/>
</dbReference>
<gene>
    <name evidence="2" type="ORF">GS03_01814</name>
</gene>
<evidence type="ECO:0000313" key="3">
    <source>
        <dbReference type="Proteomes" id="UP000296862"/>
    </source>
</evidence>
<dbReference type="Proteomes" id="UP000296862">
    <property type="component" value="Chromosome"/>
</dbReference>
<evidence type="ECO:0000313" key="2">
    <source>
        <dbReference type="EMBL" id="QBZ98309.1"/>
    </source>
</evidence>
<protein>
    <recommendedName>
        <fullName evidence="4">T9SS type B sorting domain-containing protein</fullName>
    </recommendedName>
</protein>
<feature type="signal peptide" evidence="1">
    <location>
        <begin position="1"/>
        <end position="31"/>
    </location>
</feature>
<keyword evidence="3" id="KW-1185">Reference proteome</keyword>
<dbReference type="AlphaFoldDB" id="A0A4P7PTU2"/>
<name>A0A4P7PTU2_9FLAO</name>
<keyword evidence="1" id="KW-0732">Signal</keyword>
<dbReference type="NCBIfam" id="TIGR04131">
    <property type="entry name" value="Bac_Flav_CTERM"/>
    <property type="match status" value="1"/>
</dbReference>
<evidence type="ECO:0000256" key="1">
    <source>
        <dbReference type="SAM" id="SignalP"/>
    </source>
</evidence>
<accession>A0A4P7PTU2</accession>
<dbReference type="SUPFAM" id="SSF101898">
    <property type="entry name" value="NHL repeat"/>
    <property type="match status" value="1"/>
</dbReference>
<reference evidence="2 3" key="1">
    <citation type="submission" date="2019-04" db="EMBL/GenBank/DDBJ databases">
        <title>Flavobacterium sp. GS03.</title>
        <authorList>
            <person name="Kim H."/>
        </authorList>
    </citation>
    <scope>NUCLEOTIDE SEQUENCE [LARGE SCALE GENOMIC DNA]</scope>
    <source>
        <strain evidence="2 3">GS03</strain>
    </source>
</reference>
<organism evidence="2 3">
    <name type="scientific">Flavobacterium sangjuense</name>
    <dbReference type="NCBI Taxonomy" id="2518177"/>
    <lineage>
        <taxon>Bacteria</taxon>
        <taxon>Pseudomonadati</taxon>
        <taxon>Bacteroidota</taxon>
        <taxon>Flavobacteriia</taxon>
        <taxon>Flavobacteriales</taxon>
        <taxon>Flavobacteriaceae</taxon>
        <taxon>Flavobacterium</taxon>
    </lineage>
</organism>
<proteinExistence type="predicted"/>
<dbReference type="Pfam" id="PF13585">
    <property type="entry name" value="CHU_C"/>
    <property type="match status" value="1"/>
</dbReference>
<dbReference type="OrthoDB" id="1652165at2"/>
<dbReference type="KEGG" id="fsn:GS03_01814"/>
<feature type="chain" id="PRO_5020277978" description="T9SS type B sorting domain-containing protein" evidence="1">
    <location>
        <begin position="32"/>
        <end position="907"/>
    </location>
</feature>